<dbReference type="EMBL" id="JAHUTJ010070282">
    <property type="protein sequence ID" value="MED6292157.1"/>
    <property type="molecule type" value="Genomic_DNA"/>
</dbReference>
<evidence type="ECO:0000256" key="1">
    <source>
        <dbReference type="SAM" id="MobiDB-lite"/>
    </source>
</evidence>
<gene>
    <name evidence="2" type="ORF">CHARACLAT_030740</name>
</gene>
<protein>
    <submittedName>
        <fullName evidence="2">Uncharacterized protein</fullName>
    </submittedName>
</protein>
<accession>A0ABU7EY83</accession>
<evidence type="ECO:0000313" key="2">
    <source>
        <dbReference type="EMBL" id="MED6292157.1"/>
    </source>
</evidence>
<proteinExistence type="predicted"/>
<evidence type="ECO:0000313" key="3">
    <source>
        <dbReference type="Proteomes" id="UP001352852"/>
    </source>
</evidence>
<comment type="caution">
    <text evidence="2">The sequence shown here is derived from an EMBL/GenBank/DDBJ whole genome shotgun (WGS) entry which is preliminary data.</text>
</comment>
<organism evidence="2 3">
    <name type="scientific">Characodon lateralis</name>
    <dbReference type="NCBI Taxonomy" id="208331"/>
    <lineage>
        <taxon>Eukaryota</taxon>
        <taxon>Metazoa</taxon>
        <taxon>Chordata</taxon>
        <taxon>Craniata</taxon>
        <taxon>Vertebrata</taxon>
        <taxon>Euteleostomi</taxon>
        <taxon>Actinopterygii</taxon>
        <taxon>Neopterygii</taxon>
        <taxon>Teleostei</taxon>
        <taxon>Neoteleostei</taxon>
        <taxon>Acanthomorphata</taxon>
        <taxon>Ovalentaria</taxon>
        <taxon>Atherinomorphae</taxon>
        <taxon>Cyprinodontiformes</taxon>
        <taxon>Goodeidae</taxon>
        <taxon>Characodon</taxon>
    </lineage>
</organism>
<feature type="region of interest" description="Disordered" evidence="1">
    <location>
        <begin position="1"/>
        <end position="68"/>
    </location>
</feature>
<sequence length="109" mass="11992">MLSLQSRGRGGGGRVKHTDPERDPRFQSPPTPECFLQTSCMWNRPGDRGGDWNTAEPAPGSPQLLGTNKVRSSSTTLKGTFHHLCTADGSVSHKDRTLKDFTLKQLMLL</sequence>
<dbReference type="Proteomes" id="UP001352852">
    <property type="component" value="Unassembled WGS sequence"/>
</dbReference>
<name>A0ABU7EY83_9TELE</name>
<reference evidence="2 3" key="1">
    <citation type="submission" date="2021-06" db="EMBL/GenBank/DDBJ databases">
        <authorList>
            <person name="Palmer J.M."/>
        </authorList>
    </citation>
    <scope>NUCLEOTIDE SEQUENCE [LARGE SCALE GENOMIC DNA]</scope>
    <source>
        <strain evidence="2 3">CL_MEX2019</strain>
        <tissue evidence="2">Muscle</tissue>
    </source>
</reference>
<keyword evidence="3" id="KW-1185">Reference proteome</keyword>
<feature type="compositionally biased region" description="Basic and acidic residues" evidence="1">
    <location>
        <begin position="16"/>
        <end position="25"/>
    </location>
</feature>